<dbReference type="OrthoDB" id="7771656at2759"/>
<dbReference type="GO" id="GO:0005975">
    <property type="term" value="P:carbohydrate metabolic process"/>
    <property type="evidence" value="ECO:0007669"/>
    <property type="project" value="InterPro"/>
</dbReference>
<feature type="transmembrane region" description="Helical" evidence="1">
    <location>
        <begin position="12"/>
        <end position="29"/>
    </location>
</feature>
<dbReference type="InterPro" id="IPR012341">
    <property type="entry name" value="6hp_glycosidase-like_sf"/>
</dbReference>
<dbReference type="RefSeq" id="XP_015469548.1">
    <property type="nucleotide sequence ID" value="XM_015609592.1"/>
</dbReference>
<name>A0A0V1Q4X8_9ASCO</name>
<evidence type="ECO:0000313" key="3">
    <source>
        <dbReference type="Proteomes" id="UP000054251"/>
    </source>
</evidence>
<dbReference type="InterPro" id="IPR008928">
    <property type="entry name" value="6-hairpin_glycosidase_sf"/>
</dbReference>
<dbReference type="Gene3D" id="1.50.10.10">
    <property type="match status" value="1"/>
</dbReference>
<dbReference type="InterPro" id="IPR008313">
    <property type="entry name" value="GH125"/>
</dbReference>
<dbReference type="SUPFAM" id="SSF48208">
    <property type="entry name" value="Six-hairpin glycosidases"/>
    <property type="match status" value="1"/>
</dbReference>
<dbReference type="GO" id="GO:0004553">
    <property type="term" value="F:hydrolase activity, hydrolyzing O-glycosyl compounds"/>
    <property type="evidence" value="ECO:0007669"/>
    <property type="project" value="UniProtKB-ARBA"/>
</dbReference>
<protein>
    <recommendedName>
        <fullName evidence="4">Meiotically up-regulated gene 157 protein</fullName>
    </recommendedName>
</protein>
<dbReference type="AlphaFoldDB" id="A0A0V1Q4X8"/>
<proteinExistence type="predicted"/>
<evidence type="ECO:0008006" key="4">
    <source>
        <dbReference type="Google" id="ProtNLM"/>
    </source>
</evidence>
<dbReference type="Pfam" id="PF06824">
    <property type="entry name" value="Glyco_hydro_125"/>
    <property type="match status" value="1"/>
</dbReference>
<dbReference type="EMBL" id="LMYN01000009">
    <property type="protein sequence ID" value="KSA03446.1"/>
    <property type="molecule type" value="Genomic_DNA"/>
</dbReference>
<keyword evidence="3" id="KW-1185">Reference proteome</keyword>
<keyword evidence="1" id="KW-0812">Transmembrane</keyword>
<dbReference type="PANTHER" id="PTHR31047">
    <property type="entry name" value="MEIOTICALLY UP-REGULATED GENE 157 PROTEIN"/>
    <property type="match status" value="1"/>
</dbReference>
<dbReference type="SMART" id="SM01149">
    <property type="entry name" value="DUF1237"/>
    <property type="match status" value="1"/>
</dbReference>
<dbReference type="GeneID" id="26837771"/>
<gene>
    <name evidence="2" type="ORF">AC631_00762</name>
</gene>
<sequence length="606" mass="69103">MAIYISDKRIRPGRLVLLILGVLFGLYIVKNLPSNTSSHVSSEVTDIGDFVQFTKDKSQLTEELKHSESDIETKDVGDITEEFLKKMDRKTHKCPDYVEYSQFKHPPFSNGKYKYPYMRPAPKCRTFRSEAVEQVINDLKEKVESSDLARLIENCLPNTLDTTILWHISSLDSKQVQEPHSFVVTGDIHAEWLRDAARQLSVYQPFIKYDKRLKELIKGAINTQAFYIINSPYCNAFHPPPGSGVKRGSTAVDQVFPRPDWRQVFECKYELDSLASFLTLTNEYYEHSGGDLSFLNDRWLKAYEKVLIVLKRESQPSFDKDSGQALNFYYSFQRQTQIGSETLPLGGVGNPVNYNTGLVRSAFRPSDDACILQFFIPANSHMLTELKKVRQNFLAMENKPDRDMLPLISHTDTFIENISEGIEKYGIVEHPVWGKVYAYEVDGYGGSIHMDDANIPSLLSLPDMGFVDVNDEVYQNTRKMILSKVGNPYYLTGTQFEGIGGPHIGIHNAWPMSLLVRIRTTDDDTEILKSLQLIMDNTAELGLMHESVHVNSKTGKDFTRSWFAWCNSEFGKTILYLAKHKPHLIFKKEFSNKAYDVTNALASLVD</sequence>
<dbReference type="PANTHER" id="PTHR31047:SF0">
    <property type="entry name" value="MEIOTICALLY UP-REGULATED GENE 157 PROTEIN"/>
    <property type="match status" value="1"/>
</dbReference>
<organism evidence="2 3">
    <name type="scientific">Debaryomyces fabryi</name>
    <dbReference type="NCBI Taxonomy" id="58627"/>
    <lineage>
        <taxon>Eukaryota</taxon>
        <taxon>Fungi</taxon>
        <taxon>Dikarya</taxon>
        <taxon>Ascomycota</taxon>
        <taxon>Saccharomycotina</taxon>
        <taxon>Pichiomycetes</taxon>
        <taxon>Debaryomycetaceae</taxon>
        <taxon>Debaryomyces</taxon>
    </lineage>
</organism>
<keyword evidence="1" id="KW-0472">Membrane</keyword>
<comment type="caution">
    <text evidence="2">The sequence shown here is derived from an EMBL/GenBank/DDBJ whole genome shotgun (WGS) entry which is preliminary data.</text>
</comment>
<evidence type="ECO:0000256" key="1">
    <source>
        <dbReference type="SAM" id="Phobius"/>
    </source>
</evidence>
<evidence type="ECO:0000313" key="2">
    <source>
        <dbReference type="EMBL" id="KSA03446.1"/>
    </source>
</evidence>
<accession>A0A0V1Q4X8</accession>
<reference evidence="2 3" key="1">
    <citation type="submission" date="2015-11" db="EMBL/GenBank/DDBJ databases">
        <title>The genome of Debaryomyces fabryi.</title>
        <authorList>
            <person name="Tafer H."/>
            <person name="Lopandic K."/>
        </authorList>
    </citation>
    <scope>NUCLEOTIDE SEQUENCE [LARGE SCALE GENOMIC DNA]</scope>
    <source>
        <strain evidence="2 3">CBS 789</strain>
    </source>
</reference>
<keyword evidence="1" id="KW-1133">Transmembrane helix</keyword>
<dbReference type="Proteomes" id="UP000054251">
    <property type="component" value="Unassembled WGS sequence"/>
</dbReference>